<dbReference type="Proteomes" id="UP000241229">
    <property type="component" value="Unassembled WGS sequence"/>
</dbReference>
<dbReference type="OrthoDB" id="9794015at2"/>
<keyword evidence="5" id="KW-0804">Transcription</keyword>
<reference evidence="7 8" key="1">
    <citation type="submission" date="2018-03" db="EMBL/GenBank/DDBJ databases">
        <title>The draft genome of Mesorhizobium sp. 6GN-30.</title>
        <authorList>
            <person name="Liu L."/>
            <person name="Li L."/>
            <person name="Wang T."/>
            <person name="Zhang X."/>
            <person name="Liang L."/>
        </authorList>
    </citation>
    <scope>NUCLEOTIDE SEQUENCE [LARGE SCALE GENOMIC DNA]</scope>
    <source>
        <strain evidence="7 8">6GN30</strain>
    </source>
</reference>
<organism evidence="7 8">
    <name type="scientific">Kumtagia ephedrae</name>
    <dbReference type="NCBI Taxonomy" id="2116701"/>
    <lineage>
        <taxon>Bacteria</taxon>
        <taxon>Pseudomonadati</taxon>
        <taxon>Pseudomonadota</taxon>
        <taxon>Alphaproteobacteria</taxon>
        <taxon>Hyphomicrobiales</taxon>
        <taxon>Phyllobacteriaceae</taxon>
        <taxon>Kumtagia</taxon>
    </lineage>
</organism>
<evidence type="ECO:0000313" key="8">
    <source>
        <dbReference type="Proteomes" id="UP000241229"/>
    </source>
</evidence>
<dbReference type="GO" id="GO:0008483">
    <property type="term" value="F:transaminase activity"/>
    <property type="evidence" value="ECO:0007669"/>
    <property type="project" value="UniProtKB-KW"/>
</dbReference>
<keyword evidence="3" id="KW-0805">Transcription regulation</keyword>
<dbReference type="Gene3D" id="1.10.10.10">
    <property type="entry name" value="Winged helix-like DNA-binding domain superfamily/Winged helix DNA-binding domain"/>
    <property type="match status" value="1"/>
</dbReference>
<keyword evidence="8" id="KW-1185">Reference proteome</keyword>
<protein>
    <submittedName>
        <fullName evidence="7">PLP-dependent aminotransferase family protein</fullName>
    </submittedName>
</protein>
<keyword evidence="2" id="KW-0663">Pyridoxal phosphate</keyword>
<dbReference type="EMBL" id="PXYK01000023">
    <property type="protein sequence ID" value="PSJ56175.1"/>
    <property type="molecule type" value="Genomic_DNA"/>
</dbReference>
<evidence type="ECO:0000313" key="7">
    <source>
        <dbReference type="EMBL" id="PSJ56175.1"/>
    </source>
</evidence>
<dbReference type="SUPFAM" id="SSF53383">
    <property type="entry name" value="PLP-dependent transferases"/>
    <property type="match status" value="1"/>
</dbReference>
<gene>
    <name evidence="7" type="ORF">C7I84_21680</name>
</gene>
<dbReference type="CDD" id="cd07377">
    <property type="entry name" value="WHTH_GntR"/>
    <property type="match status" value="1"/>
</dbReference>
<evidence type="ECO:0000259" key="6">
    <source>
        <dbReference type="PROSITE" id="PS50949"/>
    </source>
</evidence>
<accession>A0A2P7S129</accession>
<dbReference type="InterPro" id="IPR015424">
    <property type="entry name" value="PyrdxlP-dep_Trfase"/>
</dbReference>
<dbReference type="Pfam" id="PF00392">
    <property type="entry name" value="GntR"/>
    <property type="match status" value="1"/>
</dbReference>
<dbReference type="PANTHER" id="PTHR46577:SF1">
    <property type="entry name" value="HTH-TYPE TRANSCRIPTIONAL REGULATORY PROTEIN GABR"/>
    <property type="match status" value="1"/>
</dbReference>
<dbReference type="GO" id="GO:0003677">
    <property type="term" value="F:DNA binding"/>
    <property type="evidence" value="ECO:0007669"/>
    <property type="project" value="UniProtKB-KW"/>
</dbReference>
<evidence type="ECO:0000256" key="1">
    <source>
        <dbReference type="ARBA" id="ARBA00005384"/>
    </source>
</evidence>
<dbReference type="PROSITE" id="PS50949">
    <property type="entry name" value="HTH_GNTR"/>
    <property type="match status" value="1"/>
</dbReference>
<dbReference type="Gene3D" id="3.40.640.10">
    <property type="entry name" value="Type I PLP-dependent aspartate aminotransferase-like (Major domain)"/>
    <property type="match status" value="1"/>
</dbReference>
<sequence>MNWKPELRKGAGPIYVAICDALARDVAEGRLRPSDRLPPHRDLAYRLGVTVGTVARAYAEAANRGLVVGEIGRGTFINDFGNHREDVTRLVVPENPQSEIIDLGLNLSAIGEAEEMLRSTLRDFSRSSSLDTLLTYQPSAGVASHRAIAAQWLQRIGVGVHPDNVVICNGGQHGLLLSMMALAGHGDSIATEPLTYPGARAVAHQLGIGLSAVPMDQDGLDPAALAELCETKRPKALYCMPVLQNPTTITMSADRMRKIAEIVDRNDLWIIEDDVYGFLAEDRPPPFAALLPERTVYLTSASKSMAPGLRIGFLAVPPGLSRTFQEVVTMNNWMSPPLMAAVVTSWIANDYADRLVAWHREQARERQQLAHEMLGTFVQRTSSSCYHLWLQLPEPWRMDSFSASALRDGVRVITADAFAVKRDHAPHAVRLCLGAAHSLPQIEVGLRKLVSLLQARPRPQMDLQSIGYI</sequence>
<keyword evidence="7" id="KW-0808">Transferase</keyword>
<dbReference type="RefSeq" id="WP_106774299.1">
    <property type="nucleotide sequence ID" value="NZ_PXYK01000023.1"/>
</dbReference>
<dbReference type="AlphaFoldDB" id="A0A2P7S129"/>
<evidence type="ECO:0000256" key="3">
    <source>
        <dbReference type="ARBA" id="ARBA00023015"/>
    </source>
</evidence>
<evidence type="ECO:0000256" key="2">
    <source>
        <dbReference type="ARBA" id="ARBA00022898"/>
    </source>
</evidence>
<evidence type="ECO:0000256" key="5">
    <source>
        <dbReference type="ARBA" id="ARBA00023163"/>
    </source>
</evidence>
<keyword evidence="7" id="KW-0032">Aminotransferase</keyword>
<comment type="caution">
    <text evidence="7">The sequence shown here is derived from an EMBL/GenBank/DDBJ whole genome shotgun (WGS) entry which is preliminary data.</text>
</comment>
<dbReference type="SUPFAM" id="SSF46785">
    <property type="entry name" value="Winged helix' DNA-binding domain"/>
    <property type="match status" value="1"/>
</dbReference>
<feature type="domain" description="HTH gntR-type" evidence="6">
    <location>
        <begin position="12"/>
        <end position="80"/>
    </location>
</feature>
<dbReference type="InterPro" id="IPR004839">
    <property type="entry name" value="Aminotransferase_I/II_large"/>
</dbReference>
<dbReference type="CDD" id="cd00609">
    <property type="entry name" value="AAT_like"/>
    <property type="match status" value="1"/>
</dbReference>
<dbReference type="Pfam" id="PF00155">
    <property type="entry name" value="Aminotran_1_2"/>
    <property type="match status" value="1"/>
</dbReference>
<evidence type="ECO:0000256" key="4">
    <source>
        <dbReference type="ARBA" id="ARBA00023125"/>
    </source>
</evidence>
<name>A0A2P7S129_9HYPH</name>
<dbReference type="PANTHER" id="PTHR46577">
    <property type="entry name" value="HTH-TYPE TRANSCRIPTIONAL REGULATORY PROTEIN GABR"/>
    <property type="match status" value="1"/>
</dbReference>
<dbReference type="InterPro" id="IPR015421">
    <property type="entry name" value="PyrdxlP-dep_Trfase_major"/>
</dbReference>
<dbReference type="InterPro" id="IPR051446">
    <property type="entry name" value="HTH_trans_reg/aminotransferase"/>
</dbReference>
<dbReference type="InterPro" id="IPR036388">
    <property type="entry name" value="WH-like_DNA-bd_sf"/>
</dbReference>
<dbReference type="GO" id="GO:0003700">
    <property type="term" value="F:DNA-binding transcription factor activity"/>
    <property type="evidence" value="ECO:0007669"/>
    <property type="project" value="InterPro"/>
</dbReference>
<dbReference type="SMART" id="SM00345">
    <property type="entry name" value="HTH_GNTR"/>
    <property type="match status" value="1"/>
</dbReference>
<dbReference type="InterPro" id="IPR000524">
    <property type="entry name" value="Tscrpt_reg_HTH_GntR"/>
</dbReference>
<keyword evidence="4" id="KW-0238">DNA-binding</keyword>
<dbReference type="InterPro" id="IPR036390">
    <property type="entry name" value="WH_DNA-bd_sf"/>
</dbReference>
<dbReference type="GO" id="GO:0030170">
    <property type="term" value="F:pyridoxal phosphate binding"/>
    <property type="evidence" value="ECO:0007669"/>
    <property type="project" value="InterPro"/>
</dbReference>
<dbReference type="Gene3D" id="3.90.1150.10">
    <property type="entry name" value="Aspartate Aminotransferase, domain 1"/>
    <property type="match status" value="1"/>
</dbReference>
<comment type="similarity">
    <text evidence="1">In the C-terminal section; belongs to the class-I pyridoxal-phosphate-dependent aminotransferase family.</text>
</comment>
<proteinExistence type="inferred from homology"/>
<dbReference type="InterPro" id="IPR015422">
    <property type="entry name" value="PyrdxlP-dep_Trfase_small"/>
</dbReference>